<gene>
    <name evidence="1" type="ORF">B0T14DRAFT_466105</name>
</gene>
<dbReference type="SUPFAM" id="SSF55298">
    <property type="entry name" value="YjgF-like"/>
    <property type="match status" value="1"/>
</dbReference>
<comment type="caution">
    <text evidence="1">The sequence shown here is derived from an EMBL/GenBank/DDBJ whole genome shotgun (WGS) entry which is preliminary data.</text>
</comment>
<dbReference type="InterPro" id="IPR006175">
    <property type="entry name" value="YjgF/YER057c/UK114"/>
</dbReference>
<protein>
    <submittedName>
        <fullName evidence="1">Endoribonuclease L-PSP</fullName>
    </submittedName>
</protein>
<dbReference type="CDD" id="cd06152">
    <property type="entry name" value="YjgF_YER057c_UK114_like_4"/>
    <property type="match status" value="1"/>
</dbReference>
<dbReference type="Proteomes" id="UP001175000">
    <property type="component" value="Unassembled WGS sequence"/>
</dbReference>
<dbReference type="AlphaFoldDB" id="A0AA39XDA4"/>
<dbReference type="PANTHER" id="PTHR43857:SF1">
    <property type="entry name" value="YJGH FAMILY PROTEIN"/>
    <property type="match status" value="1"/>
</dbReference>
<dbReference type="InterPro" id="IPR035959">
    <property type="entry name" value="RutC-like_sf"/>
</dbReference>
<dbReference type="PANTHER" id="PTHR43857">
    <property type="entry name" value="BLR7761 PROTEIN"/>
    <property type="match status" value="1"/>
</dbReference>
<dbReference type="EMBL" id="JAULSU010000001">
    <property type="protein sequence ID" value="KAK0631272.1"/>
    <property type="molecule type" value="Genomic_DNA"/>
</dbReference>
<name>A0AA39XDA4_9PEZI</name>
<sequence>MPSAGPQFFAYPGQGELLRSQLWYSQSARIGDRIEISGQGGWSPQTGTLAPTPLEELDQAFSNVDLALRDAGGKGWEQVYKVRMYVVESMMDNEEFLGRAIVNLKKWMPGHQPLLTAVGVSKLGAGSSAGMKVEIEVEAWDPRG</sequence>
<reference evidence="1" key="1">
    <citation type="submission" date="2023-06" db="EMBL/GenBank/DDBJ databases">
        <title>Genome-scale phylogeny and comparative genomics of the fungal order Sordariales.</title>
        <authorList>
            <consortium name="Lawrence Berkeley National Laboratory"/>
            <person name="Hensen N."/>
            <person name="Bonometti L."/>
            <person name="Westerberg I."/>
            <person name="Brannstrom I.O."/>
            <person name="Guillou S."/>
            <person name="Cros-Aarteil S."/>
            <person name="Calhoun S."/>
            <person name="Haridas S."/>
            <person name="Kuo A."/>
            <person name="Mondo S."/>
            <person name="Pangilinan J."/>
            <person name="Riley R."/>
            <person name="Labutti K."/>
            <person name="Andreopoulos B."/>
            <person name="Lipzen A."/>
            <person name="Chen C."/>
            <person name="Yanf M."/>
            <person name="Daum C."/>
            <person name="Ng V."/>
            <person name="Clum A."/>
            <person name="Steindorff A."/>
            <person name="Ohm R."/>
            <person name="Martin F."/>
            <person name="Silar P."/>
            <person name="Natvig D."/>
            <person name="Lalanne C."/>
            <person name="Gautier V."/>
            <person name="Ament-Velasquez S.L."/>
            <person name="Kruys A."/>
            <person name="Hutchinson M.I."/>
            <person name="Powell A.J."/>
            <person name="Barry K."/>
            <person name="Miller A.N."/>
            <person name="Grigoriev I.V."/>
            <person name="Debuchy R."/>
            <person name="Gladieux P."/>
            <person name="Thoren M.H."/>
            <person name="Johannesson H."/>
        </authorList>
    </citation>
    <scope>NUCLEOTIDE SEQUENCE</scope>
    <source>
        <strain evidence="1">CBS 606.72</strain>
    </source>
</reference>
<proteinExistence type="predicted"/>
<accession>A0AA39XDA4</accession>
<evidence type="ECO:0000313" key="1">
    <source>
        <dbReference type="EMBL" id="KAK0631272.1"/>
    </source>
</evidence>
<dbReference type="Pfam" id="PF01042">
    <property type="entry name" value="Ribonuc_L-PSP"/>
    <property type="match status" value="1"/>
</dbReference>
<evidence type="ECO:0000313" key="2">
    <source>
        <dbReference type="Proteomes" id="UP001175000"/>
    </source>
</evidence>
<dbReference type="Gene3D" id="3.30.1330.40">
    <property type="entry name" value="RutC-like"/>
    <property type="match status" value="1"/>
</dbReference>
<keyword evidence="2" id="KW-1185">Reference proteome</keyword>
<organism evidence="1 2">
    <name type="scientific">Immersiella caudata</name>
    <dbReference type="NCBI Taxonomy" id="314043"/>
    <lineage>
        <taxon>Eukaryota</taxon>
        <taxon>Fungi</taxon>
        <taxon>Dikarya</taxon>
        <taxon>Ascomycota</taxon>
        <taxon>Pezizomycotina</taxon>
        <taxon>Sordariomycetes</taxon>
        <taxon>Sordariomycetidae</taxon>
        <taxon>Sordariales</taxon>
        <taxon>Lasiosphaeriaceae</taxon>
        <taxon>Immersiella</taxon>
    </lineage>
</organism>